<accession>A0A6C0HZ00</accession>
<protein>
    <submittedName>
        <fullName evidence="1">Uncharacterized protein</fullName>
    </submittedName>
</protein>
<proteinExistence type="predicted"/>
<evidence type="ECO:0000313" key="1">
    <source>
        <dbReference type="EMBL" id="QHT85779.1"/>
    </source>
</evidence>
<dbReference type="EMBL" id="MN740045">
    <property type="protein sequence ID" value="QHT85779.1"/>
    <property type="molecule type" value="Genomic_DNA"/>
</dbReference>
<sequence length="154" mass="18918">MRIVKQLLSFLFLAQLHNSFIIGYNSYNKINKLKMGCDYYIEQNLWIQYKDKSVNYINLCRERGYYYDIHYEDFDNGLLENYRDTSDSLWEKLKEYHLRPKTEPVVIYANSTFTNVEYSHKYSEMLHYKILNHDCKTWDDINEIVVVEERFERY</sequence>
<dbReference type="AlphaFoldDB" id="A0A6C0HZ00"/>
<name>A0A6C0HZ00_9ZZZZ</name>
<organism evidence="1">
    <name type="scientific">viral metagenome</name>
    <dbReference type="NCBI Taxonomy" id="1070528"/>
    <lineage>
        <taxon>unclassified sequences</taxon>
        <taxon>metagenomes</taxon>
        <taxon>organismal metagenomes</taxon>
    </lineage>
</organism>
<reference evidence="1" key="1">
    <citation type="journal article" date="2020" name="Nature">
        <title>Giant virus diversity and host interactions through global metagenomics.</title>
        <authorList>
            <person name="Schulz F."/>
            <person name="Roux S."/>
            <person name="Paez-Espino D."/>
            <person name="Jungbluth S."/>
            <person name="Walsh D.A."/>
            <person name="Denef V.J."/>
            <person name="McMahon K.D."/>
            <person name="Konstantinidis K.T."/>
            <person name="Eloe-Fadrosh E.A."/>
            <person name="Kyrpides N.C."/>
            <person name="Woyke T."/>
        </authorList>
    </citation>
    <scope>NUCLEOTIDE SEQUENCE</scope>
    <source>
        <strain evidence="1">GVMAG-M-3300023184-182</strain>
    </source>
</reference>